<accession>R4KM99</accession>
<proteinExistence type="predicted"/>
<dbReference type="GO" id="GO:0016289">
    <property type="term" value="F:acyl-CoA hydrolase activity"/>
    <property type="evidence" value="ECO:0007669"/>
    <property type="project" value="TreeGrafter"/>
</dbReference>
<organism evidence="3 4">
    <name type="scientific">Desulfoscipio gibsoniae DSM 7213</name>
    <dbReference type="NCBI Taxonomy" id="767817"/>
    <lineage>
        <taxon>Bacteria</taxon>
        <taxon>Bacillati</taxon>
        <taxon>Bacillota</taxon>
        <taxon>Clostridia</taxon>
        <taxon>Eubacteriales</taxon>
        <taxon>Desulfallaceae</taxon>
        <taxon>Desulfoscipio</taxon>
    </lineage>
</organism>
<reference evidence="3 4" key="1">
    <citation type="submission" date="2012-01" db="EMBL/GenBank/DDBJ databases">
        <title>Complete sequence of Desulfotomaculum gibsoniae DSM 7213.</title>
        <authorList>
            <consortium name="US DOE Joint Genome Institute"/>
            <person name="Lucas S."/>
            <person name="Han J."/>
            <person name="Lapidus A."/>
            <person name="Cheng J.-F."/>
            <person name="Goodwin L."/>
            <person name="Pitluck S."/>
            <person name="Peters L."/>
            <person name="Ovchinnikova G."/>
            <person name="Teshima H."/>
            <person name="Detter J.C."/>
            <person name="Han C."/>
            <person name="Tapia R."/>
            <person name="Land M."/>
            <person name="Hauser L."/>
            <person name="Kyrpides N."/>
            <person name="Ivanova N."/>
            <person name="Pagani I."/>
            <person name="Parshina S."/>
            <person name="Plugge C."/>
            <person name="Muyzer G."/>
            <person name="Kuever J."/>
            <person name="Ivanova A."/>
            <person name="Nazina T."/>
            <person name="Klenk H.-P."/>
            <person name="Brambilla E."/>
            <person name="Spring S."/>
            <person name="Stams A.F."/>
            <person name="Woyke T."/>
        </authorList>
    </citation>
    <scope>NUCLEOTIDE SEQUENCE [LARGE SCALE GENOMIC DNA]</scope>
    <source>
        <strain evidence="3 4">DSM 7213</strain>
    </source>
</reference>
<protein>
    <recommendedName>
        <fullName evidence="2">Thioesterase domain-containing protein</fullName>
    </recommendedName>
</protein>
<sequence length="134" mass="14506">MPDINVNDDIALKIKNDPFPKHMGVEIIELSPGFARVSMKVQEHMTNILRITHGGVVFTLADVALGIASNARGSAAVAVNVNINFIRASRPGDVLIATAEEVHLGRRTANYRITIEDDDGKVVAMAQGLVFRES</sequence>
<name>R4KM99_9FIRM</name>
<dbReference type="Proteomes" id="UP000013520">
    <property type="component" value="Chromosome"/>
</dbReference>
<dbReference type="STRING" id="767817.Desgi_3337"/>
<keyword evidence="4" id="KW-1185">Reference proteome</keyword>
<evidence type="ECO:0000256" key="1">
    <source>
        <dbReference type="ARBA" id="ARBA00022801"/>
    </source>
</evidence>
<dbReference type="PANTHER" id="PTHR42856">
    <property type="entry name" value="ACYL-COENZYME A THIOESTERASE PAAI"/>
    <property type="match status" value="1"/>
</dbReference>
<dbReference type="Gene3D" id="3.10.129.10">
    <property type="entry name" value="Hotdog Thioesterase"/>
    <property type="match status" value="1"/>
</dbReference>
<dbReference type="SUPFAM" id="SSF54637">
    <property type="entry name" value="Thioesterase/thiol ester dehydrase-isomerase"/>
    <property type="match status" value="1"/>
</dbReference>
<dbReference type="HOGENOM" id="CLU_089876_11_2_9"/>
<dbReference type="NCBIfam" id="TIGR00369">
    <property type="entry name" value="unchar_dom_1"/>
    <property type="match status" value="1"/>
</dbReference>
<dbReference type="InterPro" id="IPR006683">
    <property type="entry name" value="Thioestr_dom"/>
</dbReference>
<dbReference type="KEGG" id="dgi:Desgi_3337"/>
<evidence type="ECO:0000313" key="4">
    <source>
        <dbReference type="Proteomes" id="UP000013520"/>
    </source>
</evidence>
<dbReference type="EMBL" id="CP003273">
    <property type="protein sequence ID" value="AGL02682.1"/>
    <property type="molecule type" value="Genomic_DNA"/>
</dbReference>
<dbReference type="CDD" id="cd03443">
    <property type="entry name" value="PaaI_thioesterase"/>
    <property type="match status" value="1"/>
</dbReference>
<keyword evidence="1" id="KW-0378">Hydrolase</keyword>
<gene>
    <name evidence="3" type="ORF">Desgi_3337</name>
</gene>
<dbReference type="AlphaFoldDB" id="R4KM99"/>
<dbReference type="PANTHER" id="PTHR42856:SF1">
    <property type="entry name" value="ACYL-COENZYME A THIOESTERASE PAAI"/>
    <property type="match status" value="1"/>
</dbReference>
<dbReference type="InterPro" id="IPR052723">
    <property type="entry name" value="Acyl-CoA_thioesterase_PaaI"/>
</dbReference>
<dbReference type="OrthoDB" id="286702at2"/>
<evidence type="ECO:0000259" key="2">
    <source>
        <dbReference type="Pfam" id="PF03061"/>
    </source>
</evidence>
<dbReference type="eggNOG" id="COG2050">
    <property type="taxonomic scope" value="Bacteria"/>
</dbReference>
<dbReference type="RefSeq" id="WP_006523343.1">
    <property type="nucleotide sequence ID" value="NC_021184.1"/>
</dbReference>
<dbReference type="InterPro" id="IPR029069">
    <property type="entry name" value="HotDog_dom_sf"/>
</dbReference>
<evidence type="ECO:0000313" key="3">
    <source>
        <dbReference type="EMBL" id="AGL02682.1"/>
    </source>
</evidence>
<dbReference type="Pfam" id="PF03061">
    <property type="entry name" value="4HBT"/>
    <property type="match status" value="1"/>
</dbReference>
<feature type="domain" description="Thioesterase" evidence="2">
    <location>
        <begin position="51"/>
        <end position="124"/>
    </location>
</feature>
<dbReference type="InterPro" id="IPR003736">
    <property type="entry name" value="PAAI_dom"/>
</dbReference>